<dbReference type="Proteomes" id="UP000230447">
    <property type="component" value="Unassembled WGS sequence"/>
</dbReference>
<dbReference type="InterPro" id="IPR035093">
    <property type="entry name" value="RelE/ParE_toxin_dom_sf"/>
</dbReference>
<protein>
    <recommendedName>
        <fullName evidence="3">Type II toxin-antitoxin system mRNA interferase toxin, RelE/StbE family</fullName>
    </recommendedName>
</protein>
<evidence type="ECO:0008006" key="3">
    <source>
        <dbReference type="Google" id="ProtNLM"/>
    </source>
</evidence>
<proteinExistence type="predicted"/>
<organism evidence="1 2">
    <name type="scientific">bacterium (Candidatus Gribaldobacteria) CG23_combo_of_CG06-09_8_20_14_all_37_87_8</name>
    <dbReference type="NCBI Taxonomy" id="2014278"/>
    <lineage>
        <taxon>Bacteria</taxon>
        <taxon>Candidatus Gribaldobacteria</taxon>
    </lineage>
</organism>
<name>A0A2G9ZER8_9BACT</name>
<sequence length="90" mass="10948">MIEVLVTSEFEKRYVQFPLFVQKKAEKQEQIFRENPFHSSLHTEKLEPKGKQLWSIRIDLDYRIISRFLNAKQALFLTCGHHNQIYRYTF</sequence>
<dbReference type="Gene3D" id="3.30.2310.20">
    <property type="entry name" value="RelE-like"/>
    <property type="match status" value="1"/>
</dbReference>
<dbReference type="AlphaFoldDB" id="A0A2G9ZER8"/>
<accession>A0A2G9ZER8</accession>
<dbReference type="SUPFAM" id="SSF143011">
    <property type="entry name" value="RelE-like"/>
    <property type="match status" value="1"/>
</dbReference>
<evidence type="ECO:0000313" key="1">
    <source>
        <dbReference type="EMBL" id="PIP31662.1"/>
    </source>
</evidence>
<evidence type="ECO:0000313" key="2">
    <source>
        <dbReference type="Proteomes" id="UP000230447"/>
    </source>
</evidence>
<gene>
    <name evidence="1" type="ORF">COX24_02370</name>
</gene>
<dbReference type="EMBL" id="PCSB01000050">
    <property type="protein sequence ID" value="PIP31662.1"/>
    <property type="molecule type" value="Genomic_DNA"/>
</dbReference>
<reference evidence="1 2" key="1">
    <citation type="submission" date="2017-09" db="EMBL/GenBank/DDBJ databases">
        <title>Depth-based differentiation of microbial function through sediment-hosted aquifers and enrichment of novel symbionts in the deep terrestrial subsurface.</title>
        <authorList>
            <person name="Probst A.J."/>
            <person name="Ladd B."/>
            <person name="Jarett J.K."/>
            <person name="Geller-Mcgrath D.E."/>
            <person name="Sieber C.M."/>
            <person name="Emerson J.B."/>
            <person name="Anantharaman K."/>
            <person name="Thomas B.C."/>
            <person name="Malmstrom R."/>
            <person name="Stieglmeier M."/>
            <person name="Klingl A."/>
            <person name="Woyke T."/>
            <person name="Ryan C.M."/>
            <person name="Banfield J.F."/>
        </authorList>
    </citation>
    <scope>NUCLEOTIDE SEQUENCE [LARGE SCALE GENOMIC DNA]</scope>
    <source>
        <strain evidence="1">CG23_combo_of_CG06-09_8_20_14_all_37_87_8</strain>
    </source>
</reference>
<comment type="caution">
    <text evidence="1">The sequence shown here is derived from an EMBL/GenBank/DDBJ whole genome shotgun (WGS) entry which is preliminary data.</text>
</comment>